<keyword evidence="5" id="KW-1185">Reference proteome</keyword>
<keyword evidence="1" id="KW-0175">Coiled coil</keyword>
<sequence>MPPVKKPKRSPQDQYWKPSELVSVLNFLNNNFDMWHNNHHGTCVKAIEATYIIRDARSIYNKVYSLIRAMQEYLDTGKKSTANAIVWENEEIHDLVKNLCEKTQERKNGDNRMSDSDDTTSNVDEVPSVPFSTEAVEKLYEEKLQCINQQRARLIETVSTTNSELEKSNIPVPFSLDTINNRFSEKIRQLNQFRTELLKTIENLNNKFEEIKNYN</sequence>
<gene>
    <name evidence="4" type="ORF">C1645_806216</name>
    <name evidence="3" type="ORF">C1645_810085</name>
</gene>
<proteinExistence type="predicted"/>
<evidence type="ECO:0000313" key="3">
    <source>
        <dbReference type="EMBL" id="RIA81392.1"/>
    </source>
</evidence>
<dbReference type="AlphaFoldDB" id="A0A397S7C9"/>
<protein>
    <submittedName>
        <fullName evidence="3">Uncharacterized protein</fullName>
    </submittedName>
</protein>
<evidence type="ECO:0000256" key="2">
    <source>
        <dbReference type="SAM" id="MobiDB-lite"/>
    </source>
</evidence>
<dbReference type="EMBL" id="QKYT01000806">
    <property type="protein sequence ID" value="RIA81392.1"/>
    <property type="molecule type" value="Genomic_DNA"/>
</dbReference>
<evidence type="ECO:0000313" key="5">
    <source>
        <dbReference type="Proteomes" id="UP000265703"/>
    </source>
</evidence>
<feature type="region of interest" description="Disordered" evidence="2">
    <location>
        <begin position="104"/>
        <end position="126"/>
    </location>
</feature>
<dbReference type="OrthoDB" id="2316735at2759"/>
<comment type="caution">
    <text evidence="3">The sequence shown here is derived from an EMBL/GenBank/DDBJ whole genome shotgun (WGS) entry which is preliminary data.</text>
</comment>
<evidence type="ECO:0000256" key="1">
    <source>
        <dbReference type="SAM" id="Coils"/>
    </source>
</evidence>
<evidence type="ECO:0000313" key="4">
    <source>
        <dbReference type="EMBL" id="RIA89525.1"/>
    </source>
</evidence>
<dbReference type="EMBL" id="QKYT01000217">
    <property type="protein sequence ID" value="RIA89525.1"/>
    <property type="molecule type" value="Genomic_DNA"/>
</dbReference>
<feature type="compositionally biased region" description="Basic and acidic residues" evidence="2">
    <location>
        <begin position="104"/>
        <end position="115"/>
    </location>
</feature>
<organism evidence="3 5">
    <name type="scientific">Glomus cerebriforme</name>
    <dbReference type="NCBI Taxonomy" id="658196"/>
    <lineage>
        <taxon>Eukaryota</taxon>
        <taxon>Fungi</taxon>
        <taxon>Fungi incertae sedis</taxon>
        <taxon>Mucoromycota</taxon>
        <taxon>Glomeromycotina</taxon>
        <taxon>Glomeromycetes</taxon>
        <taxon>Glomerales</taxon>
        <taxon>Glomeraceae</taxon>
        <taxon>Glomus</taxon>
    </lineage>
</organism>
<name>A0A397S7C9_9GLOM</name>
<accession>A0A397S7C9</accession>
<reference evidence="3 5" key="1">
    <citation type="submission" date="2018-06" db="EMBL/GenBank/DDBJ databases">
        <title>Comparative genomics reveals the genomic features of Rhizophagus irregularis, R. cerebriforme, R. diaphanum and Gigaspora rosea, and their symbiotic lifestyle signature.</title>
        <authorList>
            <person name="Morin E."/>
            <person name="San Clemente H."/>
            <person name="Chen E.C.H."/>
            <person name="De La Providencia I."/>
            <person name="Hainaut M."/>
            <person name="Kuo A."/>
            <person name="Kohler A."/>
            <person name="Murat C."/>
            <person name="Tang N."/>
            <person name="Roy S."/>
            <person name="Loubradou J."/>
            <person name="Henrissat B."/>
            <person name="Grigoriev I.V."/>
            <person name="Corradi N."/>
            <person name="Roux C."/>
            <person name="Martin F.M."/>
        </authorList>
    </citation>
    <scope>NUCLEOTIDE SEQUENCE [LARGE SCALE GENOMIC DNA]</scope>
    <source>
        <strain evidence="3 5">DAOM 227022</strain>
    </source>
</reference>
<feature type="coiled-coil region" evidence="1">
    <location>
        <begin position="187"/>
        <end position="214"/>
    </location>
</feature>
<dbReference type="Proteomes" id="UP000265703">
    <property type="component" value="Unassembled WGS sequence"/>
</dbReference>